<dbReference type="GO" id="GO:0003824">
    <property type="term" value="F:catalytic activity"/>
    <property type="evidence" value="ECO:0007669"/>
    <property type="project" value="InterPro"/>
</dbReference>
<dbReference type="EMBL" id="JACIEZ010000001">
    <property type="protein sequence ID" value="MBB4063625.1"/>
    <property type="molecule type" value="Genomic_DNA"/>
</dbReference>
<dbReference type="Pfam" id="PF03475">
    <property type="entry name" value="YiiM_3-alpha"/>
    <property type="match status" value="1"/>
</dbReference>
<proteinExistence type="predicted"/>
<dbReference type="SUPFAM" id="SSF50800">
    <property type="entry name" value="PK beta-barrel domain-like"/>
    <property type="match status" value="1"/>
</dbReference>
<dbReference type="PANTHER" id="PTHR30212:SF2">
    <property type="entry name" value="PROTEIN YIIM"/>
    <property type="match status" value="1"/>
</dbReference>
<dbReference type="Gene3D" id="2.40.33.20">
    <property type="entry name" value="PK beta-barrel domain-like"/>
    <property type="match status" value="1"/>
</dbReference>
<dbReference type="GO" id="GO:0030151">
    <property type="term" value="F:molybdenum ion binding"/>
    <property type="evidence" value="ECO:0007669"/>
    <property type="project" value="InterPro"/>
</dbReference>
<accession>A0A7W6NJQ4</accession>
<dbReference type="PANTHER" id="PTHR30212">
    <property type="entry name" value="PROTEIN YIIM"/>
    <property type="match status" value="1"/>
</dbReference>
<name>A0A7W6NJQ4_9HYPH</name>
<dbReference type="InterPro" id="IPR052353">
    <property type="entry name" value="Benzoxazolinone_Detox_Enz"/>
</dbReference>
<comment type="caution">
    <text evidence="2">The sequence shown here is derived from an EMBL/GenBank/DDBJ whole genome shotgun (WGS) entry which is preliminary data.</text>
</comment>
<dbReference type="Proteomes" id="UP000528286">
    <property type="component" value="Unassembled WGS sequence"/>
</dbReference>
<protein>
    <submittedName>
        <fullName evidence="2">MOSC domain-containing protein YiiM</fullName>
    </submittedName>
</protein>
<dbReference type="InterPro" id="IPR011037">
    <property type="entry name" value="Pyrv_Knase-like_insert_dom_sf"/>
</dbReference>
<dbReference type="InterPro" id="IPR005163">
    <property type="entry name" value="Tri_helical_YiiM-like"/>
</dbReference>
<gene>
    <name evidence="2" type="ORF">GGR23_000786</name>
</gene>
<dbReference type="PROSITE" id="PS51340">
    <property type="entry name" value="MOSC"/>
    <property type="match status" value="1"/>
</dbReference>
<evidence type="ECO:0000313" key="2">
    <source>
        <dbReference type="EMBL" id="MBB4063625.1"/>
    </source>
</evidence>
<keyword evidence="3" id="KW-1185">Reference proteome</keyword>
<dbReference type="InterPro" id="IPR005302">
    <property type="entry name" value="MoCF_Sase_C"/>
</dbReference>
<evidence type="ECO:0000259" key="1">
    <source>
        <dbReference type="PROSITE" id="PS51340"/>
    </source>
</evidence>
<dbReference type="AlphaFoldDB" id="A0A7W6NJQ4"/>
<reference evidence="2 3" key="1">
    <citation type="submission" date="2020-08" db="EMBL/GenBank/DDBJ databases">
        <title>Genomic Encyclopedia of Type Strains, Phase IV (KMG-IV): sequencing the most valuable type-strain genomes for metagenomic binning, comparative biology and taxonomic classification.</title>
        <authorList>
            <person name="Goeker M."/>
        </authorList>
    </citation>
    <scope>NUCLEOTIDE SEQUENCE [LARGE SCALE GENOMIC DNA]</scope>
    <source>
        <strain evidence="2 3">DSM 29853</strain>
    </source>
</reference>
<dbReference type="Pfam" id="PF03473">
    <property type="entry name" value="MOSC"/>
    <property type="match status" value="1"/>
</dbReference>
<feature type="domain" description="MOSC" evidence="1">
    <location>
        <begin position="43"/>
        <end position="180"/>
    </location>
</feature>
<dbReference type="GO" id="GO:0030170">
    <property type="term" value="F:pyridoxal phosphate binding"/>
    <property type="evidence" value="ECO:0007669"/>
    <property type="project" value="InterPro"/>
</dbReference>
<sequence>MMINAGNNPDATQNARTIPLKALLIGDVRPLGARGIPSGIVKEAVRRPLMLTLTGFEGDGQGDTVKHGGPEKAVHHYPFDHHAAWIREIGEHPLMGAPGAFGENLSTAGITETDVAIGDVFRLGEAVVEVSQGRQPCFKLNERFGRDDMAVGVQKSGRTGWYYRVREPGRVAPEAELRLLDRQAPDWTIHRLWHLFYVDRLNREGLEGIASLPLLADSWRALARKRLESGVVEDWSARLQGRSPAR</sequence>
<evidence type="ECO:0000313" key="3">
    <source>
        <dbReference type="Proteomes" id="UP000528286"/>
    </source>
</evidence>
<organism evidence="2 3">
    <name type="scientific">Gellertiella hungarica</name>
    <dbReference type="NCBI Taxonomy" id="1572859"/>
    <lineage>
        <taxon>Bacteria</taxon>
        <taxon>Pseudomonadati</taxon>
        <taxon>Pseudomonadota</taxon>
        <taxon>Alphaproteobacteria</taxon>
        <taxon>Hyphomicrobiales</taxon>
        <taxon>Rhizobiaceae</taxon>
        <taxon>Gellertiella</taxon>
    </lineage>
</organism>